<dbReference type="GO" id="GO:0016020">
    <property type="term" value="C:membrane"/>
    <property type="evidence" value="ECO:0007669"/>
    <property type="project" value="UniProtKB-SubCell"/>
</dbReference>
<evidence type="ECO:0000313" key="7">
    <source>
        <dbReference type="EMBL" id="ABK24102.1"/>
    </source>
</evidence>
<feature type="transmembrane region" description="Helical" evidence="6">
    <location>
        <begin position="40"/>
        <end position="64"/>
    </location>
</feature>
<dbReference type="InterPro" id="IPR018499">
    <property type="entry name" value="Tetraspanin/Peripherin"/>
</dbReference>
<evidence type="ECO:0000256" key="5">
    <source>
        <dbReference type="ARBA" id="ARBA00023136"/>
    </source>
</evidence>
<dbReference type="AlphaFoldDB" id="A9NTZ1"/>
<evidence type="ECO:0000256" key="4">
    <source>
        <dbReference type="ARBA" id="ARBA00022989"/>
    </source>
</evidence>
<keyword evidence="4 6" id="KW-1133">Transmembrane helix</keyword>
<dbReference type="EMBL" id="EF084792">
    <property type="protein sequence ID" value="ABK24102.1"/>
    <property type="molecule type" value="mRNA"/>
</dbReference>
<dbReference type="InterPro" id="IPR044991">
    <property type="entry name" value="TET_plant"/>
</dbReference>
<dbReference type="Pfam" id="PF00335">
    <property type="entry name" value="Tetraspanin"/>
    <property type="match status" value="1"/>
</dbReference>
<keyword evidence="3 6" id="KW-0812">Transmembrane</keyword>
<organism evidence="7">
    <name type="scientific">Picea sitchensis</name>
    <name type="common">Sitka spruce</name>
    <name type="synonym">Pinus sitchensis</name>
    <dbReference type="NCBI Taxonomy" id="3332"/>
    <lineage>
        <taxon>Eukaryota</taxon>
        <taxon>Viridiplantae</taxon>
        <taxon>Streptophyta</taxon>
        <taxon>Embryophyta</taxon>
        <taxon>Tracheophyta</taxon>
        <taxon>Spermatophyta</taxon>
        <taxon>Pinopsida</taxon>
        <taxon>Pinidae</taxon>
        <taxon>Conifers I</taxon>
        <taxon>Pinales</taxon>
        <taxon>Pinaceae</taxon>
        <taxon>Picea</taxon>
    </lineage>
</organism>
<evidence type="ECO:0000256" key="3">
    <source>
        <dbReference type="ARBA" id="ARBA00022692"/>
    </source>
</evidence>
<dbReference type="OMA" id="ADMDCLN"/>
<proteinExistence type="evidence at transcript level"/>
<dbReference type="GO" id="GO:0009734">
    <property type="term" value="P:auxin-activated signaling pathway"/>
    <property type="evidence" value="ECO:0007669"/>
    <property type="project" value="InterPro"/>
</dbReference>
<feature type="transmembrane region" description="Helical" evidence="6">
    <location>
        <begin position="231"/>
        <end position="253"/>
    </location>
</feature>
<feature type="transmembrane region" description="Helical" evidence="6">
    <location>
        <begin position="70"/>
        <end position="92"/>
    </location>
</feature>
<evidence type="ECO:0000256" key="2">
    <source>
        <dbReference type="ARBA" id="ARBA00006840"/>
    </source>
</evidence>
<reference evidence="7" key="1">
    <citation type="journal article" date="2008" name="BMC Genomics">
        <title>A conifer genomics resource of 200,000 spruce (Picea spp.) ESTs and 6,464 high-quality, sequence-finished full-length cDNAs for Sitka spruce (Picea sitchensis).</title>
        <authorList>
            <person name="Ralph S.G."/>
            <person name="Chun H.J."/>
            <person name="Kolosova N."/>
            <person name="Cooper D."/>
            <person name="Oddy C."/>
            <person name="Ritland C.E."/>
            <person name="Kirkpatrick R."/>
            <person name="Moore R."/>
            <person name="Barber S."/>
            <person name="Holt R.A."/>
            <person name="Jones S.J."/>
            <person name="Marra M.A."/>
            <person name="Douglas C.J."/>
            <person name="Ritland K."/>
            <person name="Bohlmann J."/>
        </authorList>
    </citation>
    <scope>NUCLEOTIDE SEQUENCE</scope>
    <source>
        <tissue evidence="7">Bark</tissue>
    </source>
</reference>
<dbReference type="PRINTS" id="PR00259">
    <property type="entry name" value="TMFOUR"/>
</dbReference>
<accession>A9NTZ1</accession>
<name>A9NTZ1_PICSI</name>
<keyword evidence="5 6" id="KW-0472">Membrane</keyword>
<sequence>MIKNKVTGAINCIAMLLSIPIIGTGIWLSGKQDNECVKFLQGPVIAIGVLLFLVGLSGFIGAFWNIRCLLVLYLVFMFILLVLLMALVIFVFRVTDKGHGHTLPNRAYRQYNLYDFSGWLRRRVQSSGRWNHIRNCLSSSTTCSRLKQRFTFAQDFFNGRIGPLESGCCTPPTECGYAFVTPVFWITPVSQDVDSDCPLWNNEQTQLCYSCNSCKGGLLASLKREWRKANIVLLIILVALIGLYVAFILTYLLQRRRRLQGSQQSNNIKHVG</sequence>
<evidence type="ECO:0000256" key="6">
    <source>
        <dbReference type="SAM" id="Phobius"/>
    </source>
</evidence>
<evidence type="ECO:0000256" key="1">
    <source>
        <dbReference type="ARBA" id="ARBA00004141"/>
    </source>
</evidence>
<feature type="transmembrane region" description="Helical" evidence="6">
    <location>
        <begin position="6"/>
        <end position="28"/>
    </location>
</feature>
<comment type="similarity">
    <text evidence="2">Belongs to the tetraspanin (TM4SF) family.</text>
</comment>
<dbReference type="PANTHER" id="PTHR32191">
    <property type="entry name" value="TETRASPANIN-8-RELATED"/>
    <property type="match status" value="1"/>
</dbReference>
<comment type="subcellular location">
    <subcellularLocation>
        <location evidence="1">Membrane</location>
        <topology evidence="1">Multi-pass membrane protein</topology>
    </subcellularLocation>
</comment>
<protein>
    <submittedName>
        <fullName evidence="7">Uncharacterized protein</fullName>
    </submittedName>
</protein>